<evidence type="ECO:0000256" key="1">
    <source>
        <dbReference type="SAM" id="SignalP"/>
    </source>
</evidence>
<evidence type="ECO:0000259" key="2">
    <source>
        <dbReference type="Pfam" id="PF00711"/>
    </source>
</evidence>
<evidence type="ECO:0000313" key="3">
    <source>
        <dbReference type="EMBL" id="AUG31306.1"/>
    </source>
</evidence>
<feature type="domain" description="Beta-defensin-like" evidence="2">
    <location>
        <begin position="27"/>
        <end position="54"/>
    </location>
</feature>
<reference evidence="3" key="1">
    <citation type="submission" date="2017-11" db="EMBL/GenBank/DDBJ databases">
        <authorList>
            <person name="Han C.G."/>
        </authorList>
    </citation>
    <scope>NUCLEOTIDE SEQUENCE</scope>
</reference>
<feature type="chain" id="PRO_5014110589" evidence="1">
    <location>
        <begin position="21"/>
        <end position="64"/>
    </location>
</feature>
<dbReference type="SUPFAM" id="SSF57392">
    <property type="entry name" value="Defensin-like"/>
    <property type="match status" value="1"/>
</dbReference>
<keyword evidence="1" id="KW-0732">Signal</keyword>
<proteinExistence type="evidence at transcript level"/>
<protein>
    <submittedName>
        <fullName evidence="3">Antimicrobial-peptide</fullName>
    </submittedName>
</protein>
<organism evidence="3">
    <name type="scientific">Alligator sinensis</name>
    <name type="common">Chinese alligator</name>
    <dbReference type="NCBI Taxonomy" id="38654"/>
    <lineage>
        <taxon>Eukaryota</taxon>
        <taxon>Metazoa</taxon>
        <taxon>Chordata</taxon>
        <taxon>Craniata</taxon>
        <taxon>Vertebrata</taxon>
        <taxon>Euteleostomi</taxon>
        <taxon>Archelosauria</taxon>
        <taxon>Archosauria</taxon>
        <taxon>Crocodylia</taxon>
        <taxon>Alligatoridae</taxon>
        <taxon>Alligatorinae</taxon>
        <taxon>Alligator</taxon>
    </lineage>
</organism>
<dbReference type="EMBL" id="MG519852">
    <property type="protein sequence ID" value="AUG31306.1"/>
    <property type="molecule type" value="mRNA"/>
</dbReference>
<dbReference type="GO" id="GO:0005576">
    <property type="term" value="C:extracellular region"/>
    <property type="evidence" value="ECO:0007669"/>
    <property type="project" value="InterPro"/>
</dbReference>
<dbReference type="AlphaFoldDB" id="A0A2H4ZLE5"/>
<accession>A0A2H4ZLE5</accession>
<name>A0A2H4ZLE5_ALLSI</name>
<dbReference type="Pfam" id="PF00711">
    <property type="entry name" value="Defensin_beta"/>
    <property type="match status" value="1"/>
</dbReference>
<dbReference type="GO" id="GO:0006952">
    <property type="term" value="P:defense response"/>
    <property type="evidence" value="ECO:0007669"/>
    <property type="project" value="InterPro"/>
</dbReference>
<reference evidence="3" key="2">
    <citation type="journal article" date="2018" name="Dev. Comp. Immunol.">
        <title>A crucial role of paralogous ?-defensin genes in the Chinese alligator innate immune system revealed by the first determination of a Crocodilia defensin cluster.</title>
        <authorList>
            <person name="Tang K.Y."/>
            <person name="Wang X."/>
            <person name="Wan Q.H."/>
            <person name="Fang S.G."/>
        </authorList>
    </citation>
    <scope>NUCLEOTIDE SEQUENCE</scope>
</reference>
<feature type="signal peptide" evidence="1">
    <location>
        <begin position="1"/>
        <end position="20"/>
    </location>
</feature>
<dbReference type="InterPro" id="IPR001855">
    <property type="entry name" value="Defensin_beta-like"/>
</dbReference>
<sequence>MKILYLLVLGLFLFLQAASGLGPCNLLNGVCRHTLCHSLEKYVGRCHHGLRNCCVDDYVLKYKM</sequence>